<dbReference type="PROSITE" id="PS50995">
    <property type="entry name" value="HTH_MARR_2"/>
    <property type="match status" value="1"/>
</dbReference>
<dbReference type="Pfam" id="PF12802">
    <property type="entry name" value="MarR_2"/>
    <property type="match status" value="1"/>
</dbReference>
<dbReference type="PANTHER" id="PTHR33164:SF43">
    <property type="entry name" value="HTH-TYPE TRANSCRIPTIONAL REPRESSOR YETL"/>
    <property type="match status" value="1"/>
</dbReference>
<dbReference type="InterPro" id="IPR036390">
    <property type="entry name" value="WH_DNA-bd_sf"/>
</dbReference>
<dbReference type="Gene3D" id="1.10.10.10">
    <property type="entry name" value="Winged helix-like DNA-binding domain superfamily/Winged helix DNA-binding domain"/>
    <property type="match status" value="1"/>
</dbReference>
<dbReference type="PANTHER" id="PTHR33164">
    <property type="entry name" value="TRANSCRIPTIONAL REGULATOR, MARR FAMILY"/>
    <property type="match status" value="1"/>
</dbReference>
<proteinExistence type="predicted"/>
<dbReference type="Proteomes" id="UP000544054">
    <property type="component" value="Unassembled WGS sequence"/>
</dbReference>
<gene>
    <name evidence="2" type="ORF">HHL23_18615</name>
</gene>
<dbReference type="GO" id="GO:0006950">
    <property type="term" value="P:response to stress"/>
    <property type="evidence" value="ECO:0007669"/>
    <property type="project" value="TreeGrafter"/>
</dbReference>
<dbReference type="AlphaFoldDB" id="A0A7Y0AQZ8"/>
<dbReference type="EMBL" id="JABBGI010000029">
    <property type="protein sequence ID" value="NML71792.1"/>
    <property type="molecule type" value="Genomic_DNA"/>
</dbReference>
<sequence>MNIIDESGMLAISTRLQRLSEQLRKDGAMIYKSFDIDFEPKYFPVIFTLHHKKMLSVVEIANEIGYTHPSTISLLKELEKQKLIQSKKDKQDERRRLIVLSPKGIELIEKMKPVWELVSKVLGEIGDNKNNLLAAINEAEEKIAEQSFYQRALQQKKEK</sequence>
<feature type="domain" description="HTH marR-type" evidence="1">
    <location>
        <begin position="9"/>
        <end position="158"/>
    </location>
</feature>
<accession>A0A7Y0AQZ8</accession>
<dbReference type="InterPro" id="IPR039422">
    <property type="entry name" value="MarR/SlyA-like"/>
</dbReference>
<reference evidence="2 3" key="1">
    <citation type="submission" date="2020-04" db="EMBL/GenBank/DDBJ databases">
        <title>Chryseobacterium sp. RP-3-3 sp. nov., isolated from Jeju soil.</title>
        <authorList>
            <person name="Dahal R.H."/>
        </authorList>
    </citation>
    <scope>NUCLEOTIDE SEQUENCE [LARGE SCALE GENOMIC DNA]</scope>
    <source>
        <strain evidence="2 3">RP-3-3</strain>
    </source>
</reference>
<evidence type="ECO:0000313" key="2">
    <source>
        <dbReference type="EMBL" id="NML71792.1"/>
    </source>
</evidence>
<dbReference type="InterPro" id="IPR036388">
    <property type="entry name" value="WH-like_DNA-bd_sf"/>
</dbReference>
<comment type="caution">
    <text evidence="2">The sequence shown here is derived from an EMBL/GenBank/DDBJ whole genome shotgun (WGS) entry which is preliminary data.</text>
</comment>
<dbReference type="SMART" id="SM00347">
    <property type="entry name" value="HTH_MARR"/>
    <property type="match status" value="1"/>
</dbReference>
<dbReference type="SUPFAM" id="SSF46785">
    <property type="entry name" value="Winged helix' DNA-binding domain"/>
    <property type="match status" value="1"/>
</dbReference>
<evidence type="ECO:0000313" key="3">
    <source>
        <dbReference type="Proteomes" id="UP000544054"/>
    </source>
</evidence>
<organism evidence="2 3">
    <name type="scientific">Chryseobacterium antibioticum</name>
    <dbReference type="NCBI Taxonomy" id="2728847"/>
    <lineage>
        <taxon>Bacteria</taxon>
        <taxon>Pseudomonadati</taxon>
        <taxon>Bacteroidota</taxon>
        <taxon>Flavobacteriia</taxon>
        <taxon>Flavobacteriales</taxon>
        <taxon>Weeksellaceae</taxon>
        <taxon>Chryseobacterium group</taxon>
        <taxon>Chryseobacterium</taxon>
    </lineage>
</organism>
<dbReference type="RefSeq" id="WP_169236274.1">
    <property type="nucleotide sequence ID" value="NZ_JABBGI010000029.1"/>
</dbReference>
<dbReference type="GO" id="GO:0003700">
    <property type="term" value="F:DNA-binding transcription factor activity"/>
    <property type="evidence" value="ECO:0007669"/>
    <property type="project" value="InterPro"/>
</dbReference>
<dbReference type="InterPro" id="IPR000835">
    <property type="entry name" value="HTH_MarR-typ"/>
</dbReference>
<name>A0A7Y0AQZ8_9FLAO</name>
<evidence type="ECO:0000259" key="1">
    <source>
        <dbReference type="PROSITE" id="PS50995"/>
    </source>
</evidence>
<keyword evidence="3" id="KW-1185">Reference proteome</keyword>
<protein>
    <submittedName>
        <fullName evidence="2">MarR family transcriptional regulator</fullName>
    </submittedName>
</protein>